<feature type="region of interest" description="Disordered" evidence="4">
    <location>
        <begin position="34"/>
        <end position="53"/>
    </location>
</feature>
<dbReference type="PROSITE" id="PS50222">
    <property type="entry name" value="EF_HAND_2"/>
    <property type="match status" value="2"/>
</dbReference>
<organism evidence="6">
    <name type="scientific">Phallusia mammillata</name>
    <dbReference type="NCBI Taxonomy" id="59560"/>
    <lineage>
        <taxon>Eukaryota</taxon>
        <taxon>Metazoa</taxon>
        <taxon>Chordata</taxon>
        <taxon>Tunicata</taxon>
        <taxon>Ascidiacea</taxon>
        <taxon>Phlebobranchia</taxon>
        <taxon>Ascidiidae</taxon>
        <taxon>Phallusia</taxon>
    </lineage>
</organism>
<gene>
    <name evidence="6" type="primary">Efcab6</name>
</gene>
<protein>
    <submittedName>
        <fullName evidence="6">EF-hand calcium-binding domain-containing protein 6-like</fullName>
    </submittedName>
</protein>
<evidence type="ECO:0000256" key="1">
    <source>
        <dbReference type="ARBA" id="ARBA00022553"/>
    </source>
</evidence>
<feature type="region of interest" description="Disordered" evidence="4">
    <location>
        <begin position="60"/>
        <end position="88"/>
    </location>
</feature>
<proteinExistence type="evidence at transcript level"/>
<dbReference type="Pfam" id="PF08976">
    <property type="entry name" value="EF-hand_11"/>
    <property type="match status" value="1"/>
</dbReference>
<dbReference type="EMBL" id="LR784752">
    <property type="protein sequence ID" value="CAB3241250.1"/>
    <property type="molecule type" value="mRNA"/>
</dbReference>
<dbReference type="InterPro" id="IPR015070">
    <property type="entry name" value="EF_hand_DJBP"/>
</dbReference>
<dbReference type="Gene3D" id="1.10.238.10">
    <property type="entry name" value="EF-hand"/>
    <property type="match status" value="2"/>
</dbReference>
<dbReference type="FunFam" id="1.10.238.10:FF:000179">
    <property type="entry name" value="EF-hand calcium-binding domain-containing protein 6"/>
    <property type="match status" value="1"/>
</dbReference>
<dbReference type="SMART" id="SM00054">
    <property type="entry name" value="EFh"/>
    <property type="match status" value="2"/>
</dbReference>
<evidence type="ECO:0000256" key="2">
    <source>
        <dbReference type="ARBA" id="ARBA00022737"/>
    </source>
</evidence>
<feature type="domain" description="EF-hand" evidence="5">
    <location>
        <begin position="114"/>
        <end position="149"/>
    </location>
</feature>
<dbReference type="Pfam" id="PF13499">
    <property type="entry name" value="EF-hand_7"/>
    <property type="match status" value="1"/>
</dbReference>
<feature type="domain" description="EF-hand" evidence="5">
    <location>
        <begin position="226"/>
        <end position="261"/>
    </location>
</feature>
<dbReference type="AlphaFoldDB" id="A0A6F9DAY8"/>
<keyword evidence="2" id="KW-0677">Repeat</keyword>
<dbReference type="GO" id="GO:0005509">
    <property type="term" value="F:calcium ion binding"/>
    <property type="evidence" value="ECO:0007669"/>
    <property type="project" value="InterPro"/>
</dbReference>
<keyword evidence="3" id="KW-0106">Calcium</keyword>
<keyword evidence="1" id="KW-0597">Phosphoprotein</keyword>
<feature type="compositionally biased region" description="Basic and acidic residues" evidence="4">
    <location>
        <begin position="36"/>
        <end position="53"/>
    </location>
</feature>
<reference evidence="6" key="1">
    <citation type="submission" date="2020-04" db="EMBL/GenBank/DDBJ databases">
        <authorList>
            <person name="Neveu A P."/>
        </authorList>
    </citation>
    <scope>NUCLEOTIDE SEQUENCE</scope>
    <source>
        <tissue evidence="6">Whole embryo</tissue>
    </source>
</reference>
<evidence type="ECO:0000256" key="3">
    <source>
        <dbReference type="ARBA" id="ARBA00022837"/>
    </source>
</evidence>
<dbReference type="InterPro" id="IPR002048">
    <property type="entry name" value="EF_hand_dom"/>
</dbReference>
<accession>A0A6F9DAY8</accession>
<dbReference type="InterPro" id="IPR011992">
    <property type="entry name" value="EF-hand-dom_pair"/>
</dbReference>
<dbReference type="CDD" id="cd00051">
    <property type="entry name" value="EFh"/>
    <property type="match status" value="1"/>
</dbReference>
<dbReference type="PANTHER" id="PTHR20875">
    <property type="entry name" value="EF-HAND CALCIUM-BINDING DOMAIN-CONTAINING PROTEIN 6-RELATED"/>
    <property type="match status" value="1"/>
</dbReference>
<evidence type="ECO:0000256" key="4">
    <source>
        <dbReference type="SAM" id="MobiDB-lite"/>
    </source>
</evidence>
<dbReference type="PANTHER" id="PTHR20875:SF2">
    <property type="entry name" value="EF-HAND CALCIUM-BINDING DOMAIN-CONTAINING PROTEIN 6"/>
    <property type="match status" value="1"/>
</dbReference>
<name>A0A6F9DAY8_9ASCI</name>
<evidence type="ECO:0000259" key="5">
    <source>
        <dbReference type="PROSITE" id="PS50222"/>
    </source>
</evidence>
<dbReference type="SUPFAM" id="SSF47473">
    <property type="entry name" value="EF-hand"/>
    <property type="match status" value="1"/>
</dbReference>
<dbReference type="GO" id="GO:0005654">
    <property type="term" value="C:nucleoplasm"/>
    <property type="evidence" value="ECO:0007669"/>
    <property type="project" value="TreeGrafter"/>
</dbReference>
<sequence length="293" mass="33956">MRLNDEQFDRLWAKQAVNEFNNLEYREFLKQYNSSSDEKISPKQDATANKDDAEIQLTEACAKPTTSGDNDYNLPRPPSRTGTAEGNRGHVMRSATPIVNADSAEAKVKTLVFKHWQEIQRECRKIDADGSGCVLPDEFVGILDNFGVMLSLEDARQLMVKYDLGENAGKFSYRDFLRHFILTLKPQEEGILRRRKIHTARLPVDTGKESASFIEAMVKLRERILHCWKEMRRSFRMIDSRGDGFVTPSIFRQVLRQFAINLSEEDFFHMLSFYDHGMRGRVPYNDFIRAFLQ</sequence>
<dbReference type="InterPro" id="IPR052603">
    <property type="entry name" value="EFCB6"/>
</dbReference>
<evidence type="ECO:0000313" key="6">
    <source>
        <dbReference type="EMBL" id="CAB3241250.1"/>
    </source>
</evidence>